<dbReference type="InterPro" id="IPR052512">
    <property type="entry name" value="4CMD/NDH-1_regulator"/>
</dbReference>
<dbReference type="Proteomes" id="UP001519538">
    <property type="component" value="Unassembled WGS sequence"/>
</dbReference>
<evidence type="ECO:0000313" key="3">
    <source>
        <dbReference type="Proteomes" id="UP001519538"/>
    </source>
</evidence>
<dbReference type="InterPro" id="IPR003779">
    <property type="entry name" value="CMD-like"/>
</dbReference>
<evidence type="ECO:0000259" key="1">
    <source>
        <dbReference type="Pfam" id="PF02627"/>
    </source>
</evidence>
<dbReference type="InterPro" id="IPR029032">
    <property type="entry name" value="AhpD-like"/>
</dbReference>
<dbReference type="RefSeq" id="WP_214165576.1">
    <property type="nucleotide sequence ID" value="NZ_JABLUU010000018.1"/>
</dbReference>
<comment type="caution">
    <text evidence="2">The sequence shown here is derived from an EMBL/GenBank/DDBJ whole genome shotgun (WGS) entry which is preliminary data.</text>
</comment>
<dbReference type="Gene3D" id="1.20.1290.10">
    <property type="entry name" value="AhpD-like"/>
    <property type="match status" value="1"/>
</dbReference>
<name>A0ABS5SRD7_9PROT</name>
<proteinExistence type="predicted"/>
<feature type="domain" description="Carboxymuconolactone decarboxylase-like" evidence="1">
    <location>
        <begin position="17"/>
        <end position="95"/>
    </location>
</feature>
<evidence type="ECO:0000313" key="2">
    <source>
        <dbReference type="EMBL" id="MBT0676420.1"/>
    </source>
</evidence>
<reference evidence="2 3" key="1">
    <citation type="journal article" date="2021" name="Astrobiology">
        <title>Bacterial Cellulose Retains Robustness but Its Synthesis Declines After Exposure to a Mars-Like Environment Simulated Outside the International Space Station.</title>
        <authorList>
            <person name="Orlovska I."/>
            <person name="Podolich O."/>
            <person name="Kukharenko O."/>
            <person name="Zaets I."/>
            <person name="Reva O."/>
            <person name="Khirunenko L."/>
            <person name="Zmejkoski D."/>
            <person name="Rogalsky S."/>
            <person name="Barh D."/>
            <person name="Tiwari S."/>
            <person name="Kumavath R."/>
            <person name="Goes-Neto A."/>
            <person name="Azevedo V."/>
            <person name="Brenig B."/>
            <person name="Ghosh P."/>
            <person name="de Vera J.P."/>
            <person name="Kozyrovska N."/>
        </authorList>
    </citation>
    <scope>NUCLEOTIDE SEQUENCE [LARGE SCALE GENOMIC DNA]</scope>
    <source>
        <strain evidence="2 3">IMBG 311</strain>
    </source>
</reference>
<keyword evidence="3" id="KW-1185">Reference proteome</keyword>
<dbReference type="PANTHER" id="PTHR33570">
    <property type="entry name" value="4-CARBOXYMUCONOLACTONE DECARBOXYLASE FAMILY PROTEIN"/>
    <property type="match status" value="1"/>
</dbReference>
<sequence>MTGKSTIGQRYYGDIAPGLADYTDRVLFDDVWERPGLSMRDKSLITVSALVSMYRLDALEAHLKIALDHGVTREELSSTITHLAFYAGWPSASSSIARCARYLKTCPRETLALARQVLRHICPSGLRLVVPLHLVACPNDPVFKRF</sequence>
<organism evidence="2 3">
    <name type="scientific">Komagataeibacter oboediens</name>
    <dbReference type="NCBI Taxonomy" id="65958"/>
    <lineage>
        <taxon>Bacteria</taxon>
        <taxon>Pseudomonadati</taxon>
        <taxon>Pseudomonadota</taxon>
        <taxon>Alphaproteobacteria</taxon>
        <taxon>Acetobacterales</taxon>
        <taxon>Acetobacteraceae</taxon>
        <taxon>Komagataeibacter</taxon>
    </lineage>
</organism>
<dbReference type="EMBL" id="JABLUU010000018">
    <property type="protein sequence ID" value="MBT0676420.1"/>
    <property type="molecule type" value="Genomic_DNA"/>
</dbReference>
<accession>A0ABS5SRD7</accession>
<dbReference type="GeneID" id="97143789"/>
<protein>
    <submittedName>
        <fullName evidence="2">Carboxymuconolactone decarboxylase family protein</fullName>
    </submittedName>
</protein>
<dbReference type="SUPFAM" id="SSF69118">
    <property type="entry name" value="AhpD-like"/>
    <property type="match status" value="1"/>
</dbReference>
<dbReference type="PANTHER" id="PTHR33570:SF9">
    <property type="entry name" value="BLL4600 PROTEIN"/>
    <property type="match status" value="1"/>
</dbReference>
<gene>
    <name evidence="2" type="ORF">HNO79_13640</name>
</gene>
<dbReference type="Pfam" id="PF02627">
    <property type="entry name" value="CMD"/>
    <property type="match status" value="1"/>
</dbReference>